<sequence length="310" mass="34738">MLDSESSTDCGSKATPSTITGVGTVSLDDRHAADPDIWSRPAIQSPDVTPSLPDPTVLLSEIQVAADDVEELVGRFGPKMANKLISPTMKVALFPDRNKLKLSSLGYADNFTCRRTSSVGQKCCFSEDGCFSKNGFPLLWWLWDPLIELFINTKGCTLDFASARRTDVDMPYTIKLRLWSDQGTKKIELTAAYGDSYNKRTILDAPIATFKFPRKSFQKATLPLSVDQVPYNAGYEAMFKYLMPRERSIWYSAMSVSQEHEETLVKGLAESRKSNSDRFVISEGQGLQWKNLMDRLPKEAREFVENGMLV</sequence>
<dbReference type="Proteomes" id="UP000219602">
    <property type="component" value="Unassembled WGS sequence"/>
</dbReference>
<name>A0A2H3G292_FUSOX</name>
<organism evidence="2 3">
    <name type="scientific">Fusarium oxysporum f. sp. radicis-cucumerinum</name>
    <dbReference type="NCBI Taxonomy" id="327505"/>
    <lineage>
        <taxon>Eukaryota</taxon>
        <taxon>Fungi</taxon>
        <taxon>Dikarya</taxon>
        <taxon>Ascomycota</taxon>
        <taxon>Pezizomycotina</taxon>
        <taxon>Sordariomycetes</taxon>
        <taxon>Hypocreomycetidae</taxon>
        <taxon>Hypocreales</taxon>
        <taxon>Nectriaceae</taxon>
        <taxon>Fusarium</taxon>
        <taxon>Fusarium oxysporum species complex</taxon>
    </lineage>
</organism>
<dbReference type="EMBL" id="MABQ02000013">
    <property type="protein sequence ID" value="PCD21284.1"/>
    <property type="molecule type" value="Genomic_DNA"/>
</dbReference>
<accession>A0A2H3G292</accession>
<reference evidence="2 3" key="2">
    <citation type="journal article" date="2017" name="Sci. Rep.">
        <title>A mobile pathogenicity chromosome in Fusarium oxysporum for infection of multiple cucurbit species.</title>
        <authorList>
            <person name="van Dam P."/>
            <person name="Fokkens L."/>
            <person name="Ayukawa Y."/>
            <person name="van der Gragt M."/>
            <person name="Ter Horst A."/>
            <person name="Brankovics B."/>
            <person name="Houterman P.M."/>
            <person name="Arie T."/>
            <person name="Rep M."/>
        </authorList>
    </citation>
    <scope>NUCLEOTIDE SEQUENCE [LARGE SCALE GENOMIC DNA]</scope>
    <source>
        <strain evidence="2 3">Forc016</strain>
    </source>
</reference>
<gene>
    <name evidence="2" type="ORF">AU210_016250</name>
</gene>
<dbReference type="AlphaFoldDB" id="A0A2H3G292"/>
<protein>
    <submittedName>
        <fullName evidence="2">Uncharacterized protein</fullName>
    </submittedName>
</protein>
<evidence type="ECO:0000256" key="1">
    <source>
        <dbReference type="SAM" id="MobiDB-lite"/>
    </source>
</evidence>
<feature type="region of interest" description="Disordered" evidence="1">
    <location>
        <begin position="1"/>
        <end position="26"/>
    </location>
</feature>
<evidence type="ECO:0000313" key="2">
    <source>
        <dbReference type="EMBL" id="PCD21284.1"/>
    </source>
</evidence>
<feature type="compositionally biased region" description="Polar residues" evidence="1">
    <location>
        <begin position="1"/>
        <end position="23"/>
    </location>
</feature>
<reference evidence="2 3" key="1">
    <citation type="journal article" date="2016" name="Environ. Microbiol.">
        <title>Effector profiles distinguish formae speciales of Fusarium oxysporum.</title>
        <authorList>
            <person name="van Dam P."/>
            <person name="Fokkens L."/>
            <person name="Schmidt S.M."/>
            <person name="Linmans J.H."/>
            <person name="Kistler H.C."/>
            <person name="Ma L.J."/>
            <person name="Rep M."/>
        </authorList>
    </citation>
    <scope>NUCLEOTIDE SEQUENCE [LARGE SCALE GENOMIC DNA]</scope>
    <source>
        <strain evidence="2 3">Forc016</strain>
    </source>
</reference>
<comment type="caution">
    <text evidence="2">The sequence shown here is derived from an EMBL/GenBank/DDBJ whole genome shotgun (WGS) entry which is preliminary data.</text>
</comment>
<evidence type="ECO:0000313" key="3">
    <source>
        <dbReference type="Proteomes" id="UP000219602"/>
    </source>
</evidence>
<proteinExistence type="predicted"/>